<dbReference type="Gene3D" id="3.40.50.720">
    <property type="entry name" value="NAD(P)-binding Rossmann-like Domain"/>
    <property type="match status" value="1"/>
</dbReference>
<dbReference type="PANTHER" id="PTHR21363:SF0">
    <property type="entry name" value="PREPHENATE DEHYDROGENASE [NADP(+)]"/>
    <property type="match status" value="1"/>
</dbReference>
<dbReference type="GO" id="GO:0008977">
    <property type="term" value="F:prephenate dehydrogenase (NAD+) activity"/>
    <property type="evidence" value="ECO:0007669"/>
    <property type="project" value="InterPro"/>
</dbReference>
<dbReference type="InterPro" id="IPR003099">
    <property type="entry name" value="Prephen_DH"/>
</dbReference>
<dbReference type="Proteomes" id="UP000256388">
    <property type="component" value="Unassembled WGS sequence"/>
</dbReference>
<dbReference type="SUPFAM" id="SSF48179">
    <property type="entry name" value="6-phosphogluconate dehydrogenase C-terminal domain-like"/>
    <property type="match status" value="1"/>
</dbReference>
<comment type="similarity">
    <text evidence="1">Belongs to the prephenate/arogenate dehydrogenase family.</text>
</comment>
<dbReference type="OrthoDB" id="9802008at2"/>
<keyword evidence="5" id="KW-1185">Reference proteome</keyword>
<dbReference type="RefSeq" id="WP_116224586.1">
    <property type="nucleotide sequence ID" value="NZ_AP018437.1"/>
</dbReference>
<dbReference type="GO" id="GO:0070403">
    <property type="term" value="F:NAD+ binding"/>
    <property type="evidence" value="ECO:0007669"/>
    <property type="project" value="InterPro"/>
</dbReference>
<dbReference type="SUPFAM" id="SSF51735">
    <property type="entry name" value="NAD(P)-binding Rossmann-fold domains"/>
    <property type="match status" value="1"/>
</dbReference>
<evidence type="ECO:0000313" key="5">
    <source>
        <dbReference type="Proteomes" id="UP000256388"/>
    </source>
</evidence>
<dbReference type="GO" id="GO:0004665">
    <property type="term" value="F:prephenate dehydrogenase (NADP+) activity"/>
    <property type="evidence" value="ECO:0007669"/>
    <property type="project" value="InterPro"/>
</dbReference>
<sequence>MDEPGFKLSEANVAVIGLGLMGGSMALALRDHCRQLKGLDVDPDTLSLAEQMNLVQTASSDPRVVLNDADLVILACPVPAILSWLEQLPAYIQQPCVVIDLGSSKRTILTGMQELPLNFDPIGAHPICGKETLSLRNAEGGLYRGATMAVTPLERSGLNANQAVRQLVAALEAQMVVEEAAQHDRALAATSHLPYVLSSALVLATPPDVERFIGPGFRSTARLAGTPASMMLGVLETNRDQVLERLKDFRAALGQLEQALERDDMPALQTLLDSAQSRYQTLL</sequence>
<dbReference type="InterPro" id="IPR046825">
    <property type="entry name" value="PDH_C"/>
</dbReference>
<organism evidence="4 5">
    <name type="scientific">Pelolinea submarina</name>
    <dbReference type="NCBI Taxonomy" id="913107"/>
    <lineage>
        <taxon>Bacteria</taxon>
        <taxon>Bacillati</taxon>
        <taxon>Chloroflexota</taxon>
        <taxon>Anaerolineae</taxon>
        <taxon>Anaerolineales</taxon>
        <taxon>Anaerolineaceae</taxon>
        <taxon>Pelolinea</taxon>
    </lineage>
</organism>
<protein>
    <submittedName>
        <fullName evidence="4">Prephenate dehydrogenase/arogenate dehydrogenase (NADP+)</fullName>
    </submittedName>
</protein>
<proteinExistence type="inferred from homology"/>
<evidence type="ECO:0000256" key="2">
    <source>
        <dbReference type="ARBA" id="ARBA00023002"/>
    </source>
</evidence>
<reference evidence="4 5" key="1">
    <citation type="submission" date="2018-08" db="EMBL/GenBank/DDBJ databases">
        <title>Genomic Encyclopedia of Type Strains, Phase IV (KMG-IV): sequencing the most valuable type-strain genomes for metagenomic binning, comparative biology and taxonomic classification.</title>
        <authorList>
            <person name="Goeker M."/>
        </authorList>
    </citation>
    <scope>NUCLEOTIDE SEQUENCE [LARGE SCALE GENOMIC DNA]</scope>
    <source>
        <strain evidence="4 5">DSM 23923</strain>
    </source>
</reference>
<dbReference type="Pfam" id="PF02153">
    <property type="entry name" value="PDH_N"/>
    <property type="match status" value="1"/>
</dbReference>
<dbReference type="AlphaFoldDB" id="A0A347ZRR1"/>
<dbReference type="InterPro" id="IPR036291">
    <property type="entry name" value="NAD(P)-bd_dom_sf"/>
</dbReference>
<gene>
    <name evidence="4" type="ORF">DFR64_1341</name>
</gene>
<evidence type="ECO:0000256" key="1">
    <source>
        <dbReference type="ARBA" id="ARBA00007964"/>
    </source>
</evidence>
<feature type="domain" description="Prephenate/arogenate dehydrogenase" evidence="3">
    <location>
        <begin position="11"/>
        <end position="283"/>
    </location>
</feature>
<accession>A0A347ZRR1</accession>
<keyword evidence="2" id="KW-0560">Oxidoreductase</keyword>
<dbReference type="GO" id="GO:0006571">
    <property type="term" value="P:tyrosine biosynthetic process"/>
    <property type="evidence" value="ECO:0007669"/>
    <property type="project" value="InterPro"/>
</dbReference>
<dbReference type="InterPro" id="IPR050812">
    <property type="entry name" value="Preph/Arog_dehydrog"/>
</dbReference>
<dbReference type="EMBL" id="QUMS01000001">
    <property type="protein sequence ID" value="REG11454.1"/>
    <property type="molecule type" value="Genomic_DNA"/>
</dbReference>
<dbReference type="InterPro" id="IPR046826">
    <property type="entry name" value="PDH_N"/>
</dbReference>
<dbReference type="PANTHER" id="PTHR21363">
    <property type="entry name" value="PREPHENATE DEHYDROGENASE"/>
    <property type="match status" value="1"/>
</dbReference>
<dbReference type="Pfam" id="PF20463">
    <property type="entry name" value="PDH_C"/>
    <property type="match status" value="1"/>
</dbReference>
<dbReference type="Gene3D" id="1.10.3660.10">
    <property type="entry name" value="6-phosphogluconate dehydrogenase C-terminal like domain"/>
    <property type="match status" value="1"/>
</dbReference>
<name>A0A347ZRR1_9CHLR</name>
<evidence type="ECO:0000259" key="3">
    <source>
        <dbReference type="PROSITE" id="PS51176"/>
    </source>
</evidence>
<comment type="caution">
    <text evidence="4">The sequence shown here is derived from an EMBL/GenBank/DDBJ whole genome shotgun (WGS) entry which is preliminary data.</text>
</comment>
<evidence type="ECO:0000313" key="4">
    <source>
        <dbReference type="EMBL" id="REG11454.1"/>
    </source>
</evidence>
<dbReference type="PROSITE" id="PS51176">
    <property type="entry name" value="PDH_ADH"/>
    <property type="match status" value="1"/>
</dbReference>
<dbReference type="InterPro" id="IPR008927">
    <property type="entry name" value="6-PGluconate_DH-like_C_sf"/>
</dbReference>